<comment type="caution">
    <text evidence="2">The sequence shown here is derived from an EMBL/GenBank/DDBJ whole genome shotgun (WGS) entry which is preliminary data.</text>
</comment>
<gene>
    <name evidence="2" type="ORF">PCOR1329_LOCUS65063</name>
</gene>
<evidence type="ECO:0000256" key="1">
    <source>
        <dbReference type="SAM" id="SignalP"/>
    </source>
</evidence>
<name>A0ABN9WCY1_9DINO</name>
<evidence type="ECO:0000313" key="2">
    <source>
        <dbReference type="EMBL" id="CAK0882601.1"/>
    </source>
</evidence>
<proteinExistence type="predicted"/>
<reference evidence="2" key="1">
    <citation type="submission" date="2023-10" db="EMBL/GenBank/DDBJ databases">
        <authorList>
            <person name="Chen Y."/>
            <person name="Shah S."/>
            <person name="Dougan E. K."/>
            <person name="Thang M."/>
            <person name="Chan C."/>
        </authorList>
    </citation>
    <scope>NUCLEOTIDE SEQUENCE [LARGE SCALE GENOMIC DNA]</scope>
</reference>
<accession>A0ABN9WCY1</accession>
<feature type="chain" id="PRO_5047323648" description="Subtilisin" evidence="1">
    <location>
        <begin position="17"/>
        <end position="761"/>
    </location>
</feature>
<protein>
    <recommendedName>
        <fullName evidence="4">Subtilisin</fullName>
    </recommendedName>
</protein>
<keyword evidence="1" id="KW-0732">Signal</keyword>
<sequence>MLRALAVGLTARAAAANVVSLVELNSALDGLPGLVAEGGNKKVAFLTQANYDAVHTVLSSNVEVVICDGSDAAFPSCTSTDDMIGYIIDGTFLAGLISGLPDAASAPSLNSFSSGVVSLRAMFMAPVYSDEMPHGTLSAAKSSMDLSLAVDAAIVTLQSSGTDEKVRQNNMPFEFIAAHTCRIDDPSLYTVPNFGAAQGLLRTTLDDKVLKVGALGPYDWGGNDGNYKLDPPAGFYPEWLTEFCKVFNSLKGPDGVRYNSSGSIACERVYQPTSGSVFEDLFGGVSYVTEPYYVVDSFYTGTGQPCATDQDCRQANLESEREYCRNADGGADGDLTCQHPSSPRFRHFRLSCSTLGVDSTFMTKRYTIPSPAPDEDLILTDAAYTVDGLNAALQAGTNKKVAFLSQANYDAVQTVLDDGVQVVICDGSDDTYADCSSTDDMIHHILQGDFVAGLISGLPESHFEQYLNIFSSTVVSLRSMFMAPVHSTEMVHGTTEPSKSSQDLSLAVDAAIVRLQADGKDEAAKLNNMPFEFTVIHTCKTEDPSVFIAPNSAAATGLLRTVLNDKSLKVGALGPYDWGGNDGNYLEDPPVGFYPEWLAVFCEYFNALAGPDGVRYDANGTITCDRVYQPSSSAVFKNLFDGVSHVTEPYYTVDASYTGTGEDCSADSDCRVANLAGGTETCQASGDDTSKCVHPTSPRTRHFRLSCSTIGVDSTFMVAKNFTLTPIDSGSENEVSGAVPVAACWRLLGAPLALVAGLCSP</sequence>
<evidence type="ECO:0008006" key="4">
    <source>
        <dbReference type="Google" id="ProtNLM"/>
    </source>
</evidence>
<dbReference type="Proteomes" id="UP001189429">
    <property type="component" value="Unassembled WGS sequence"/>
</dbReference>
<evidence type="ECO:0000313" key="3">
    <source>
        <dbReference type="Proteomes" id="UP001189429"/>
    </source>
</evidence>
<dbReference type="EMBL" id="CAUYUJ010018312">
    <property type="protein sequence ID" value="CAK0882601.1"/>
    <property type="molecule type" value="Genomic_DNA"/>
</dbReference>
<feature type="signal peptide" evidence="1">
    <location>
        <begin position="1"/>
        <end position="16"/>
    </location>
</feature>
<organism evidence="2 3">
    <name type="scientific">Prorocentrum cordatum</name>
    <dbReference type="NCBI Taxonomy" id="2364126"/>
    <lineage>
        <taxon>Eukaryota</taxon>
        <taxon>Sar</taxon>
        <taxon>Alveolata</taxon>
        <taxon>Dinophyceae</taxon>
        <taxon>Prorocentrales</taxon>
        <taxon>Prorocentraceae</taxon>
        <taxon>Prorocentrum</taxon>
    </lineage>
</organism>
<keyword evidence="3" id="KW-1185">Reference proteome</keyword>